<dbReference type="GO" id="GO:0010181">
    <property type="term" value="F:FMN binding"/>
    <property type="evidence" value="ECO:0007669"/>
    <property type="project" value="InterPro"/>
</dbReference>
<protein>
    <submittedName>
        <fullName evidence="2">Flavin-binding protein</fullName>
    </submittedName>
</protein>
<feature type="domain" description="Pyridoxamine 5'-phosphate oxidase Alr4036 family FMN-binding" evidence="1">
    <location>
        <begin position="32"/>
        <end position="94"/>
    </location>
</feature>
<accession>A0A9Y2B113</accession>
<evidence type="ECO:0000259" key="1">
    <source>
        <dbReference type="Pfam" id="PF12766"/>
    </source>
</evidence>
<evidence type="ECO:0000313" key="2">
    <source>
        <dbReference type="EMBL" id="WIW94667.1"/>
    </source>
</evidence>
<dbReference type="RefSeq" id="WP_285974983.1">
    <property type="nucleotide sequence ID" value="NZ_CP127221.1"/>
</dbReference>
<dbReference type="AlphaFoldDB" id="A0A9Y2B113"/>
<dbReference type="Gene3D" id="2.30.110.10">
    <property type="entry name" value="Electron Transport, Fmn-binding Protein, Chain A"/>
    <property type="match status" value="1"/>
</dbReference>
<sequence length="193" mass="21261">MFKSFTEIQTDIAERLGAAVKNRNLPMHSPVVATADADARVMVLRAFDAGAWTLRFHTDLRSPKCGVIGTGAPIGVLFYDKPEKVQIRVHGVGRIEHDTPLADAAWEESTNFAKRCYLGDGPGVASVDATSGLPEWAKGIQPTDEQVAPARDNFAIILIELHELDWFHLANSGHIRAQFSRESEGWEGRWVSP</sequence>
<dbReference type="InterPro" id="IPR024624">
    <property type="entry name" value="Pyridox_Oxase_Alr4036_FMN-bd"/>
</dbReference>
<gene>
    <name evidence="2" type="ORF">QQX03_06660</name>
</gene>
<proteinExistence type="predicted"/>
<evidence type="ECO:0000313" key="3">
    <source>
        <dbReference type="Proteomes" id="UP001231445"/>
    </source>
</evidence>
<dbReference type="SUPFAM" id="SSF50475">
    <property type="entry name" value="FMN-binding split barrel"/>
    <property type="match status" value="1"/>
</dbReference>
<reference evidence="2 3" key="1">
    <citation type="submission" date="2023-06" db="EMBL/GenBank/DDBJ databases">
        <title>Altererythrobacter rubellus NBRC 112769 genome.</title>
        <authorList>
            <person name="Zhang K."/>
        </authorList>
    </citation>
    <scope>NUCLEOTIDE SEQUENCE [LARGE SCALE GENOMIC DNA]</scope>
    <source>
        <strain evidence="2 3">NBRC 112769</strain>
    </source>
</reference>
<dbReference type="Proteomes" id="UP001231445">
    <property type="component" value="Chromosome"/>
</dbReference>
<dbReference type="EMBL" id="CP127221">
    <property type="protein sequence ID" value="WIW94667.1"/>
    <property type="molecule type" value="Genomic_DNA"/>
</dbReference>
<dbReference type="InterPro" id="IPR012349">
    <property type="entry name" value="Split_barrel_FMN-bd"/>
</dbReference>
<keyword evidence="3" id="KW-1185">Reference proteome</keyword>
<name>A0A9Y2B113_9SPHN</name>
<dbReference type="Pfam" id="PF12766">
    <property type="entry name" value="Pyridox_oxase_2"/>
    <property type="match status" value="1"/>
</dbReference>
<organism evidence="2 3">
    <name type="scientific">Altererythrobacter rubellus</name>
    <dbReference type="NCBI Taxonomy" id="2173831"/>
    <lineage>
        <taxon>Bacteria</taxon>
        <taxon>Pseudomonadati</taxon>
        <taxon>Pseudomonadota</taxon>
        <taxon>Alphaproteobacteria</taxon>
        <taxon>Sphingomonadales</taxon>
        <taxon>Erythrobacteraceae</taxon>
        <taxon>Altererythrobacter</taxon>
    </lineage>
</organism>
<dbReference type="KEGG" id="arue:QQX03_06660"/>